<reference evidence="9" key="1">
    <citation type="journal article" date="2019" name="Int. J. Syst. Evol. Microbiol.">
        <title>The Global Catalogue of Microorganisms (GCM) 10K type strain sequencing project: providing services to taxonomists for standard genome sequencing and annotation.</title>
        <authorList>
            <consortium name="The Broad Institute Genomics Platform"/>
            <consortium name="The Broad Institute Genome Sequencing Center for Infectious Disease"/>
            <person name="Wu L."/>
            <person name="Ma J."/>
        </authorList>
    </citation>
    <scope>NUCLEOTIDE SEQUENCE [LARGE SCALE GENOMIC DNA]</scope>
    <source>
        <strain evidence="9">JCM 17666</strain>
    </source>
</reference>
<dbReference type="PANTHER" id="PTHR36985:SF1">
    <property type="entry name" value="TRANSLOCATION AND ASSEMBLY MODULE SUBUNIT TAMB"/>
    <property type="match status" value="1"/>
</dbReference>
<name>A0ABP8H4A5_9BURK</name>
<evidence type="ECO:0000313" key="8">
    <source>
        <dbReference type="EMBL" id="GAA4334181.1"/>
    </source>
</evidence>
<evidence type="ECO:0000256" key="4">
    <source>
        <dbReference type="ARBA" id="ARBA00023136"/>
    </source>
</evidence>
<dbReference type="Proteomes" id="UP001501671">
    <property type="component" value="Unassembled WGS sequence"/>
</dbReference>
<gene>
    <name evidence="8" type="ORF">GCM10023144_26170</name>
</gene>
<dbReference type="Pfam" id="PF04357">
    <property type="entry name" value="TamB"/>
    <property type="match status" value="1"/>
</dbReference>
<evidence type="ECO:0000259" key="7">
    <source>
        <dbReference type="Pfam" id="PF04357"/>
    </source>
</evidence>
<dbReference type="InterPro" id="IPR007452">
    <property type="entry name" value="TamB_C"/>
</dbReference>
<sequence>MDSRRTDPPSPAAVRPARRRRRWLWLLPLLVVVVAVAAVAAAAWVAATPSGTAWALRTGLALAGAGSGAEGVRGTLADGLEIDRLTVRTPGADVDGERLRVEVAWSALWGRRLHVLDLSAGRLRVDVRPSDDAGGGPPASLGLPLEIDVDRLAIGTLDIATGGTPLPVALSGIDLRAALGPQGHRLLINGLHAAGPQAEASARGELRLGAASPFPVGLDLSLDGRQADRAFALQAEGSGSLEDLALQLRGDGAGVGLDARARLAPLAGFPLRTLQLRLRGIDPSAWASGAPHARLDLTADLGTVDQANAPGAAGAGQVLHGTFALSNADPLPIDRGGVPVARVAGTLDLPADTRVDRVDVSSLDIMAAGGGRLRGDLAWSRPDPADPVGTLQGRLTATDIDASRLHGAAVATRLSGPIAFTADAGSQQVDAKLSEAGRELPLSLALSARLQDQRLTVSRADLEAGPARAHATGELALDGDRDFSAQLRLDRFDPARLAPGAGLPPASLSASATARGRLSPAPAGSVALSVDPGSRWNREPLGGKVDLAFAGDRVERIDAALTAGDSRLRADGAFGRPGDRLRFDLAAPRLEALWPGLAGRLDAKGELGGTPAAPSMAATIDAGDLAAPGGIKVGSVRGTIDVGMAGGAAGGAAGATARGRPGSAPAGLAQAPVEVDLTIGDVSVSAAPQAVMREARVRADGTMASHRATVDAEFVPADGSTHATLAVAVAGGWTGAAGRQPAGWHGTLEKFDASRPPFGIALDAPMTVSLVPAAPSPAWQWEAGAARFTARLPEGRTGSLVHDGSRGGAQGWETRGRAEGLAWAPDLLHDVVAGAKPPPDSVLLFDGDWDLAFRGALRGTAQLRRHGGDLWLPGTPPAPLGLRTAALTLRATPTGAAGRSRVTVQGEIDGERVGRVRIDGEAGVAADGGALGLDPDAPAFADADIDMRDISWAELFAGDANEIGGRIAGKAHVERRGGQWHATGAITGDGLRMVRIDDGVRLLDGTLKATLEDDRLVLDSLRFPSVIRVRPRDSRVVAWLDGSGQGGRLEMTADWRLSAGAGHATVNADRFPLIQRADRFVAGSGRIDMDLAPGKMRIAGQLEADAGWIDLGTEAPATLSSDVYVAQPGDDAPRAKPLGIDIDVGARLGNRFYLRGYGLDTQLTGQLRVTGSGGELMAAGRVSTRGGRFDAYGQTLTVRRGVITFQGPIDDPLLDIVALRVGPQVEAGVQVSGTARHPRIALISEPEVSDVEKLSWLLLGRGPDEGGGSADATLLLGAATSLLGSGDSEPLSRRLGVDEIGVRSGNVGSTRGLLPERTVAGSSTTSTTQQASQFFIIGKRLSNAVYVSFEQALSGRDGVVRASYQLTRRLSVVAKGGTLTGLDLLYYVFFDD</sequence>
<keyword evidence="2 6" id="KW-0812">Transmembrane</keyword>
<keyword evidence="3 6" id="KW-1133">Transmembrane helix</keyword>
<protein>
    <recommendedName>
        <fullName evidence="7">Translocation and assembly module TamB C-terminal domain-containing protein</fullName>
    </recommendedName>
</protein>
<dbReference type="EMBL" id="BAABFO010000011">
    <property type="protein sequence ID" value="GAA4334181.1"/>
    <property type="molecule type" value="Genomic_DNA"/>
</dbReference>
<proteinExistence type="predicted"/>
<evidence type="ECO:0000256" key="1">
    <source>
        <dbReference type="ARBA" id="ARBA00004167"/>
    </source>
</evidence>
<evidence type="ECO:0000256" key="2">
    <source>
        <dbReference type="ARBA" id="ARBA00022692"/>
    </source>
</evidence>
<organism evidence="8 9">
    <name type="scientific">Pigmentiphaga soli</name>
    <dbReference type="NCBI Taxonomy" id="1007095"/>
    <lineage>
        <taxon>Bacteria</taxon>
        <taxon>Pseudomonadati</taxon>
        <taxon>Pseudomonadota</taxon>
        <taxon>Betaproteobacteria</taxon>
        <taxon>Burkholderiales</taxon>
        <taxon>Alcaligenaceae</taxon>
        <taxon>Pigmentiphaga</taxon>
    </lineage>
</organism>
<evidence type="ECO:0000256" key="5">
    <source>
        <dbReference type="SAM" id="MobiDB-lite"/>
    </source>
</evidence>
<feature type="transmembrane region" description="Helical" evidence="6">
    <location>
        <begin position="23"/>
        <end position="47"/>
    </location>
</feature>
<accession>A0ABP8H4A5</accession>
<comment type="subcellular location">
    <subcellularLocation>
        <location evidence="1">Membrane</location>
        <topology evidence="1">Single-pass membrane protein</topology>
    </subcellularLocation>
</comment>
<keyword evidence="4 6" id="KW-0472">Membrane</keyword>
<evidence type="ECO:0000256" key="3">
    <source>
        <dbReference type="ARBA" id="ARBA00022989"/>
    </source>
</evidence>
<feature type="region of interest" description="Disordered" evidence="5">
    <location>
        <begin position="496"/>
        <end position="516"/>
    </location>
</feature>
<feature type="compositionally biased region" description="Low complexity" evidence="5">
    <location>
        <begin position="496"/>
        <end position="515"/>
    </location>
</feature>
<keyword evidence="9" id="KW-1185">Reference proteome</keyword>
<comment type="caution">
    <text evidence="8">The sequence shown here is derived from an EMBL/GenBank/DDBJ whole genome shotgun (WGS) entry which is preliminary data.</text>
</comment>
<dbReference type="RefSeq" id="WP_345250118.1">
    <property type="nucleotide sequence ID" value="NZ_BAABFO010000011.1"/>
</dbReference>
<feature type="domain" description="Translocation and assembly module TamB C-terminal" evidence="7">
    <location>
        <begin position="1059"/>
        <end position="1388"/>
    </location>
</feature>
<evidence type="ECO:0000313" key="9">
    <source>
        <dbReference type="Proteomes" id="UP001501671"/>
    </source>
</evidence>
<dbReference type="PANTHER" id="PTHR36985">
    <property type="entry name" value="TRANSLOCATION AND ASSEMBLY MODULE SUBUNIT TAMB"/>
    <property type="match status" value="1"/>
</dbReference>
<evidence type="ECO:0000256" key="6">
    <source>
        <dbReference type="SAM" id="Phobius"/>
    </source>
</evidence>